<feature type="compositionally biased region" description="Polar residues" evidence="1">
    <location>
        <begin position="80"/>
        <end position="117"/>
    </location>
</feature>
<feature type="region of interest" description="Disordered" evidence="1">
    <location>
        <begin position="80"/>
        <end position="134"/>
    </location>
</feature>
<reference evidence="2 3" key="1">
    <citation type="journal article" date="2019" name="Sci. Rep.">
        <title>Orb-weaving spider Araneus ventricosus genome elucidates the spidroin gene catalogue.</title>
        <authorList>
            <person name="Kono N."/>
            <person name="Nakamura H."/>
            <person name="Ohtoshi R."/>
            <person name="Moran D.A.P."/>
            <person name="Shinohara A."/>
            <person name="Yoshida Y."/>
            <person name="Fujiwara M."/>
            <person name="Mori M."/>
            <person name="Tomita M."/>
            <person name="Arakawa K."/>
        </authorList>
    </citation>
    <scope>NUCLEOTIDE SEQUENCE [LARGE SCALE GENOMIC DNA]</scope>
</reference>
<dbReference type="EMBL" id="BGPR01263954">
    <property type="protein sequence ID" value="GBM79618.1"/>
    <property type="molecule type" value="Genomic_DNA"/>
</dbReference>
<protein>
    <submittedName>
        <fullName evidence="2">Uncharacterized protein</fullName>
    </submittedName>
</protein>
<feature type="compositionally biased region" description="Low complexity" evidence="1">
    <location>
        <begin position="40"/>
        <end position="49"/>
    </location>
</feature>
<keyword evidence="3" id="KW-1185">Reference proteome</keyword>
<dbReference type="AlphaFoldDB" id="A0A4Y2IP80"/>
<feature type="compositionally biased region" description="Basic and acidic residues" evidence="1">
    <location>
        <begin position="122"/>
        <end position="134"/>
    </location>
</feature>
<accession>A0A4Y2IP80</accession>
<dbReference type="Proteomes" id="UP000499080">
    <property type="component" value="Unassembled WGS sequence"/>
</dbReference>
<sequence>MTRDLKIHENNSLTSIEDPERSKTLEVTSSPSAGRKRNNSSSSTISSASDKTYPFDATHNDNTSFIKLLESLRIIVNSQMVPKKSSSTPKPHCSKTQSQSWTNWRPRQNICNQTTNKPIHHRNPDLSDSKQKRH</sequence>
<comment type="caution">
    <text evidence="2">The sequence shown here is derived from an EMBL/GenBank/DDBJ whole genome shotgun (WGS) entry which is preliminary data.</text>
</comment>
<evidence type="ECO:0000256" key="1">
    <source>
        <dbReference type="SAM" id="MobiDB-lite"/>
    </source>
</evidence>
<feature type="region of interest" description="Disordered" evidence="1">
    <location>
        <begin position="1"/>
        <end position="59"/>
    </location>
</feature>
<evidence type="ECO:0000313" key="3">
    <source>
        <dbReference type="Proteomes" id="UP000499080"/>
    </source>
</evidence>
<proteinExistence type="predicted"/>
<organism evidence="2 3">
    <name type="scientific">Araneus ventricosus</name>
    <name type="common">Orbweaver spider</name>
    <name type="synonym">Epeira ventricosa</name>
    <dbReference type="NCBI Taxonomy" id="182803"/>
    <lineage>
        <taxon>Eukaryota</taxon>
        <taxon>Metazoa</taxon>
        <taxon>Ecdysozoa</taxon>
        <taxon>Arthropoda</taxon>
        <taxon>Chelicerata</taxon>
        <taxon>Arachnida</taxon>
        <taxon>Araneae</taxon>
        <taxon>Araneomorphae</taxon>
        <taxon>Entelegynae</taxon>
        <taxon>Araneoidea</taxon>
        <taxon>Araneidae</taxon>
        <taxon>Araneus</taxon>
    </lineage>
</organism>
<evidence type="ECO:0000313" key="2">
    <source>
        <dbReference type="EMBL" id="GBM79618.1"/>
    </source>
</evidence>
<gene>
    <name evidence="2" type="ORF">AVEN_219812_1</name>
</gene>
<name>A0A4Y2IP80_ARAVE</name>